<dbReference type="InterPro" id="IPR000477">
    <property type="entry name" value="RT_dom"/>
</dbReference>
<dbReference type="InterPro" id="IPR055469">
    <property type="entry name" value="DUF7041"/>
</dbReference>
<evidence type="ECO:0000313" key="5">
    <source>
        <dbReference type="Proteomes" id="UP001314205"/>
    </source>
</evidence>
<dbReference type="InterPro" id="IPR043502">
    <property type="entry name" value="DNA/RNA_pol_sf"/>
</dbReference>
<dbReference type="InterPro" id="IPR043128">
    <property type="entry name" value="Rev_trsase/Diguanyl_cyclase"/>
</dbReference>
<keyword evidence="5" id="KW-1185">Reference proteome</keyword>
<feature type="region of interest" description="Disordered" evidence="1">
    <location>
        <begin position="217"/>
        <end position="247"/>
    </location>
</feature>
<dbReference type="PANTHER" id="PTHR33327:SF3">
    <property type="entry name" value="RNA-DIRECTED DNA POLYMERASE"/>
    <property type="match status" value="1"/>
</dbReference>
<evidence type="ECO:0000259" key="2">
    <source>
        <dbReference type="Pfam" id="PF00078"/>
    </source>
</evidence>
<dbReference type="Gene3D" id="3.30.70.270">
    <property type="match status" value="1"/>
</dbReference>
<dbReference type="CDD" id="cd01647">
    <property type="entry name" value="RT_LTR"/>
    <property type="match status" value="1"/>
</dbReference>
<organism evidence="4 5">
    <name type="scientific">Parnassius mnemosyne</name>
    <name type="common">clouded apollo</name>
    <dbReference type="NCBI Taxonomy" id="213953"/>
    <lineage>
        <taxon>Eukaryota</taxon>
        <taxon>Metazoa</taxon>
        <taxon>Ecdysozoa</taxon>
        <taxon>Arthropoda</taxon>
        <taxon>Hexapoda</taxon>
        <taxon>Insecta</taxon>
        <taxon>Pterygota</taxon>
        <taxon>Neoptera</taxon>
        <taxon>Endopterygota</taxon>
        <taxon>Lepidoptera</taxon>
        <taxon>Glossata</taxon>
        <taxon>Ditrysia</taxon>
        <taxon>Papilionoidea</taxon>
        <taxon>Papilionidae</taxon>
        <taxon>Parnassiinae</taxon>
        <taxon>Parnassini</taxon>
        <taxon>Parnassius</taxon>
        <taxon>Driopa</taxon>
    </lineage>
</organism>
<evidence type="ECO:0000256" key="1">
    <source>
        <dbReference type="SAM" id="MobiDB-lite"/>
    </source>
</evidence>
<comment type="caution">
    <text evidence="4">The sequence shown here is derived from an EMBL/GenBank/DDBJ whole genome shotgun (WGS) entry which is preliminary data.</text>
</comment>
<proteinExistence type="predicted"/>
<name>A0AAV1L671_9NEOP</name>
<evidence type="ECO:0000313" key="4">
    <source>
        <dbReference type="EMBL" id="CAK1589522.1"/>
    </source>
</evidence>
<dbReference type="AlphaFoldDB" id="A0AAV1L671"/>
<gene>
    <name evidence="4" type="ORF">PARMNEM_LOCUS10005</name>
</gene>
<feature type="domain" description="Reverse transcriptase" evidence="2">
    <location>
        <begin position="449"/>
        <end position="535"/>
    </location>
</feature>
<feature type="domain" description="DUF7041" evidence="3">
    <location>
        <begin position="23"/>
        <end position="104"/>
    </location>
</feature>
<dbReference type="EMBL" id="CAVLGL010000084">
    <property type="protein sequence ID" value="CAK1589522.1"/>
    <property type="molecule type" value="Genomic_DNA"/>
</dbReference>
<accession>A0AAV1L671</accession>
<dbReference type="Pfam" id="PF00078">
    <property type="entry name" value="RVT_1"/>
    <property type="match status" value="1"/>
</dbReference>
<dbReference type="PANTHER" id="PTHR33327">
    <property type="entry name" value="ENDONUCLEASE"/>
    <property type="match status" value="1"/>
</dbReference>
<dbReference type="SUPFAM" id="SSF56672">
    <property type="entry name" value="DNA/RNA polymerases"/>
    <property type="match status" value="1"/>
</dbReference>
<feature type="compositionally biased region" description="Basic residues" evidence="1">
    <location>
        <begin position="218"/>
        <end position="237"/>
    </location>
</feature>
<sequence length="542" mass="61394">MATDDKFQDAAAGESCRVSVRPPPFWPEEPGLWFAQMEGQFILSNVTSDTTKFYHVIAQLDQRYATEVKDIITSPSSTNKYEKLKTELIKRLSASQERKVKQLLMHEELGDRKPSQFLRHLQHLAGPAVPNDFLKTLWSSRLPGNLQTIIASQSDLPLDKLADLADKVHEIAPTTLGQVASTSSSGITTSSFEAMVQQISELTKQVAKLTTTQVNKYPRYRSRSRSKSRVKGKRNYSKTRPPQTPPNHPHCWYHFTYGTRARKCLAPSIKTPCTPTKYSLIAANGTVINTYGVIQLQLDLGLRRTFTWNFTIANITKPIIGVDFLSFYNLLVDCRSQRLIDGTTTLCVSAQRQRVPEDVISIKTISGDNEFQQLLHNFPEITRPAGTVTTPKHNTKHFIRTIPGPPVTCRPRRLDPVRMKIARKEFENMLAQGIVRRSESPWSSALHLVKKKDDGWRPCGDYRSLNARTIPDRYPIHHIQDFSYQLSGSTIFSKIDLVKAYNQIPVNPSDIPKTAITTPFGLYEYPFMNYGLRNAAQTSLWS</sequence>
<dbReference type="Proteomes" id="UP001314205">
    <property type="component" value="Unassembled WGS sequence"/>
</dbReference>
<protein>
    <submittedName>
        <fullName evidence="4">Uncharacterized protein</fullName>
    </submittedName>
</protein>
<evidence type="ECO:0000259" key="3">
    <source>
        <dbReference type="Pfam" id="PF23055"/>
    </source>
</evidence>
<dbReference type="GO" id="GO:0071897">
    <property type="term" value="P:DNA biosynthetic process"/>
    <property type="evidence" value="ECO:0007669"/>
    <property type="project" value="UniProtKB-ARBA"/>
</dbReference>
<reference evidence="4 5" key="1">
    <citation type="submission" date="2023-11" db="EMBL/GenBank/DDBJ databases">
        <authorList>
            <person name="Hedman E."/>
            <person name="Englund M."/>
            <person name="Stromberg M."/>
            <person name="Nyberg Akerstrom W."/>
            <person name="Nylinder S."/>
            <person name="Jareborg N."/>
            <person name="Kallberg Y."/>
            <person name="Kronander E."/>
        </authorList>
    </citation>
    <scope>NUCLEOTIDE SEQUENCE [LARGE SCALE GENOMIC DNA]</scope>
</reference>
<dbReference type="Gene3D" id="3.10.10.10">
    <property type="entry name" value="HIV Type 1 Reverse Transcriptase, subunit A, domain 1"/>
    <property type="match status" value="1"/>
</dbReference>
<dbReference type="Pfam" id="PF23055">
    <property type="entry name" value="DUF7041"/>
    <property type="match status" value="1"/>
</dbReference>